<proteinExistence type="predicted"/>
<gene>
    <name evidence="2" type="ordered locus">MLBr01601</name>
</gene>
<evidence type="ECO:0000313" key="2">
    <source>
        <dbReference type="EMBL" id="CAR71696.1"/>
    </source>
</evidence>
<organism evidence="2 3">
    <name type="scientific">Mycobacterium leprae (strain Br4923)</name>
    <dbReference type="NCBI Taxonomy" id="561304"/>
    <lineage>
        <taxon>Bacteria</taxon>
        <taxon>Bacillati</taxon>
        <taxon>Actinomycetota</taxon>
        <taxon>Actinomycetes</taxon>
        <taxon>Mycobacteriales</taxon>
        <taxon>Mycobacteriaceae</taxon>
        <taxon>Mycobacterium</taxon>
    </lineage>
</organism>
<dbReference type="InterPro" id="IPR003696">
    <property type="entry name" value="Carbtransf_dom"/>
</dbReference>
<dbReference type="KEGG" id="mlb:MLBr01601"/>
<dbReference type="AlphaFoldDB" id="A0A0H3MQU3"/>
<evidence type="ECO:0000313" key="3">
    <source>
        <dbReference type="Proteomes" id="UP000006900"/>
    </source>
</evidence>
<reference evidence="2 3" key="1">
    <citation type="journal article" date="2009" name="Nat. Genet.">
        <title>Comparative genomic and phylogeographic analysis of Mycobacterium leprae.</title>
        <authorList>
            <person name="Monot M."/>
            <person name="Honore N."/>
            <person name="Garnier T."/>
            <person name="Zidane N."/>
            <person name="Sherafi D."/>
            <person name="Paniz-Mondolfi A."/>
            <person name="Matsuoka M."/>
            <person name="Taylor G.M."/>
            <person name="Donoghue H.D."/>
            <person name="Bouwman A."/>
            <person name="Mays S."/>
            <person name="Watson C."/>
            <person name="Lockwood D."/>
            <person name="Khamispour A."/>
            <person name="Dowlati Y."/>
            <person name="Jianping S."/>
            <person name="Rea T.H."/>
            <person name="Vera-Cabrera L."/>
            <person name="Stefani M.M."/>
            <person name="Banu S."/>
            <person name="Macdonald M."/>
            <person name="Sapkota B.R."/>
            <person name="Spencer J.S."/>
            <person name="Thomas J."/>
            <person name="Harshman K."/>
            <person name="Singh P."/>
            <person name="Busso P."/>
            <person name="Gattiker A."/>
            <person name="Rougemont J."/>
            <person name="Brennan P.J."/>
            <person name="Cole S.T."/>
        </authorList>
    </citation>
    <scope>NUCLEOTIDE SEQUENCE [LARGE SCALE GENOMIC DNA]</scope>
    <source>
        <strain evidence="3">Br4923</strain>
    </source>
</reference>
<name>A0A0H3MQU3_MYCLB</name>
<dbReference type="Gene3D" id="3.30.420.40">
    <property type="match status" value="1"/>
</dbReference>
<dbReference type="Proteomes" id="UP000006900">
    <property type="component" value="Chromosome"/>
</dbReference>
<dbReference type="EMBL" id="FM211192">
    <property type="protein sequence ID" value="CAR71696.1"/>
    <property type="molecule type" value="Genomic_DNA"/>
</dbReference>
<sequence>MAHHNAHAAPAFLWSGLVSAAVLIADGRGEDTYLPIISIYLARGNELKPNPLLSVIYVEHLLVLFYQSVGDHCGFGRYDFGKTMVLACYGCVGTRSLLSGRDDDLVTSVPPCGRASVVHRS</sequence>
<protein>
    <recommendedName>
        <fullName evidence="1">Carbamoyltransferase domain-containing protein</fullName>
    </recommendedName>
</protein>
<dbReference type="GO" id="GO:0003824">
    <property type="term" value="F:catalytic activity"/>
    <property type="evidence" value="ECO:0007669"/>
    <property type="project" value="InterPro"/>
</dbReference>
<dbReference type="Pfam" id="PF02543">
    <property type="entry name" value="Carbam_trans_N"/>
    <property type="match status" value="1"/>
</dbReference>
<accession>A0A0H3MQU3</accession>
<feature type="domain" description="Carbamoyltransferase" evidence="1">
    <location>
        <begin position="2"/>
        <end position="93"/>
    </location>
</feature>
<dbReference type="HOGENOM" id="CLU_2035472_0_0_11"/>
<dbReference type="SMR" id="A0A0H3MQU3"/>
<evidence type="ECO:0000259" key="1">
    <source>
        <dbReference type="Pfam" id="PF02543"/>
    </source>
</evidence>